<comment type="subcellular location">
    <subcellularLocation>
        <location evidence="3">Chromosome</location>
        <location evidence="3">Centromere</location>
    </subcellularLocation>
    <subcellularLocation>
        <location evidence="2">Cytoplasm</location>
    </subcellularLocation>
    <subcellularLocation>
        <location evidence="1">Nucleus</location>
        <location evidence="1">PML body</location>
    </subcellularLocation>
    <subcellularLocation>
        <location evidence="4">Nucleus</location>
        <location evidence="4">Nucleolus</location>
    </subcellularLocation>
    <subcellularLocation>
        <location evidence="5">Nucleus</location>
        <location evidence="5">Nucleoplasm</location>
    </subcellularLocation>
</comment>
<dbReference type="FunFam" id="1.20.58.2170:FF:000001">
    <property type="entry name" value="Death domain-associated protein 6"/>
    <property type="match status" value="1"/>
</dbReference>
<evidence type="ECO:0000256" key="13">
    <source>
        <dbReference type="ARBA" id="ARBA00022703"/>
    </source>
</evidence>
<evidence type="ECO:0000256" key="12">
    <source>
        <dbReference type="ARBA" id="ARBA00022553"/>
    </source>
</evidence>
<evidence type="ECO:0000313" key="27">
    <source>
        <dbReference type="Proteomes" id="UP000770717"/>
    </source>
</evidence>
<dbReference type="GO" id="GO:0006334">
    <property type="term" value="P:nucleosome assembly"/>
    <property type="evidence" value="ECO:0007669"/>
    <property type="project" value="TreeGrafter"/>
</dbReference>
<evidence type="ECO:0000256" key="7">
    <source>
        <dbReference type="ARBA" id="ARBA00019298"/>
    </source>
</evidence>
<feature type="domain" description="Daxx histone-binding" evidence="25">
    <location>
        <begin position="277"/>
        <end position="325"/>
    </location>
</feature>
<dbReference type="GO" id="GO:0003714">
    <property type="term" value="F:transcription corepressor activity"/>
    <property type="evidence" value="ECO:0007669"/>
    <property type="project" value="TreeGrafter"/>
</dbReference>
<evidence type="ECO:0000256" key="3">
    <source>
        <dbReference type="ARBA" id="ARBA00004584"/>
    </source>
</evidence>
<reference evidence="26" key="1">
    <citation type="thesis" date="2020" institute="ProQuest LLC" country="789 East Eisenhower Parkway, Ann Arbor, MI, USA">
        <title>Comparative Genomics and Chromosome Evolution.</title>
        <authorList>
            <person name="Mudd A.B."/>
        </authorList>
    </citation>
    <scope>NUCLEOTIDE SEQUENCE</scope>
    <source>
        <strain evidence="26">HN-11 Male</strain>
        <tissue evidence="26">Kidney and liver</tissue>
    </source>
</reference>
<feature type="region of interest" description="Disordered" evidence="23">
    <location>
        <begin position="132"/>
        <end position="168"/>
    </location>
</feature>
<evidence type="ECO:0000256" key="22">
    <source>
        <dbReference type="ARBA" id="ARBA00029641"/>
    </source>
</evidence>
<evidence type="ECO:0000259" key="24">
    <source>
        <dbReference type="Pfam" id="PF03344"/>
    </source>
</evidence>
<evidence type="ECO:0000256" key="11">
    <source>
        <dbReference type="ARBA" id="ARBA00022499"/>
    </source>
</evidence>
<keyword evidence="19" id="KW-0143">Chaperone</keyword>
<dbReference type="Pfam" id="PF03344">
    <property type="entry name" value="Daxx"/>
    <property type="match status" value="1"/>
</dbReference>
<name>A0A8J6BAA7_ELECQ</name>
<evidence type="ECO:0000256" key="8">
    <source>
        <dbReference type="ARBA" id="ARBA00022454"/>
    </source>
</evidence>
<dbReference type="GO" id="GO:0005737">
    <property type="term" value="C:cytoplasm"/>
    <property type="evidence" value="ECO:0007669"/>
    <property type="project" value="UniProtKB-SubCell"/>
</dbReference>
<dbReference type="GO" id="GO:0005730">
    <property type="term" value="C:nucleolus"/>
    <property type="evidence" value="ECO:0007669"/>
    <property type="project" value="UniProtKB-SubCell"/>
</dbReference>
<feature type="compositionally biased region" description="Acidic residues" evidence="23">
    <location>
        <begin position="9"/>
        <end position="18"/>
    </location>
</feature>
<dbReference type="GO" id="GO:0042393">
    <property type="term" value="F:histone binding"/>
    <property type="evidence" value="ECO:0007669"/>
    <property type="project" value="InterPro"/>
</dbReference>
<evidence type="ECO:0000256" key="17">
    <source>
        <dbReference type="ARBA" id="ARBA00023054"/>
    </source>
</evidence>
<keyword evidence="16" id="KW-0805">Transcription regulation</keyword>
<feature type="compositionally biased region" description="Basic and acidic residues" evidence="23">
    <location>
        <begin position="145"/>
        <end position="154"/>
    </location>
</feature>
<keyword evidence="12" id="KW-0597">Phosphoprotein</keyword>
<feature type="domain" description="Daxx N-terminal Rassf1C-interacting" evidence="24">
    <location>
        <begin position="43"/>
        <end position="134"/>
    </location>
</feature>
<dbReference type="Pfam" id="PF20920">
    <property type="entry name" value="DAXX_hist_bd"/>
    <property type="match status" value="1"/>
</dbReference>
<evidence type="ECO:0000256" key="19">
    <source>
        <dbReference type="ARBA" id="ARBA00023186"/>
    </source>
</evidence>
<dbReference type="GO" id="GO:0016605">
    <property type="term" value="C:PML body"/>
    <property type="evidence" value="ECO:0007669"/>
    <property type="project" value="UniProtKB-SubCell"/>
</dbReference>
<keyword evidence="10" id="KW-0678">Repressor</keyword>
<evidence type="ECO:0000256" key="18">
    <source>
        <dbReference type="ARBA" id="ARBA00023163"/>
    </source>
</evidence>
<evidence type="ECO:0000256" key="15">
    <source>
        <dbReference type="ARBA" id="ARBA00022853"/>
    </source>
</evidence>
<keyword evidence="18" id="KW-0804">Transcription</keyword>
<dbReference type="InterPro" id="IPR046378">
    <property type="entry name" value="DAXX_histone-bd"/>
</dbReference>
<keyword evidence="9" id="KW-0963">Cytoplasm</keyword>
<dbReference type="FunFam" id="1.10.8.810:FF:000001">
    <property type="entry name" value="Death domain-associated protein 6"/>
    <property type="match status" value="1"/>
</dbReference>
<dbReference type="GO" id="GO:0006915">
    <property type="term" value="P:apoptotic process"/>
    <property type="evidence" value="ECO:0007669"/>
    <property type="project" value="UniProtKB-KW"/>
</dbReference>
<evidence type="ECO:0000256" key="5">
    <source>
        <dbReference type="ARBA" id="ARBA00004642"/>
    </source>
</evidence>
<evidence type="ECO:0000256" key="20">
    <source>
        <dbReference type="ARBA" id="ARBA00023242"/>
    </source>
</evidence>
<dbReference type="GO" id="GO:0003713">
    <property type="term" value="F:transcription coactivator activity"/>
    <property type="evidence" value="ECO:0007669"/>
    <property type="project" value="TreeGrafter"/>
</dbReference>
<dbReference type="InterPro" id="IPR031333">
    <property type="entry name" value="Daxx_N"/>
</dbReference>
<dbReference type="OrthoDB" id="7492809at2759"/>
<dbReference type="PANTHER" id="PTHR12766:SF7">
    <property type="entry name" value="DEATH DOMAIN-ASSOCIATED PROTEIN 6"/>
    <property type="match status" value="1"/>
</dbReference>
<keyword evidence="14" id="KW-0832">Ubl conjugation</keyword>
<evidence type="ECO:0000256" key="9">
    <source>
        <dbReference type="ARBA" id="ARBA00022490"/>
    </source>
</evidence>
<keyword evidence="13" id="KW-0053">Apoptosis</keyword>
<feature type="region of interest" description="Disordered" evidence="23">
    <location>
        <begin position="1"/>
        <end position="43"/>
    </location>
</feature>
<accession>A0A8J6BAA7</accession>
<dbReference type="InterPro" id="IPR038298">
    <property type="entry name" value="Daxx_N_sf"/>
</dbReference>
<evidence type="ECO:0000256" key="10">
    <source>
        <dbReference type="ARBA" id="ARBA00022491"/>
    </source>
</evidence>
<keyword evidence="20" id="KW-0539">Nucleus</keyword>
<keyword evidence="8" id="KW-0158">Chromosome</keyword>
<dbReference type="GO" id="GO:0000775">
    <property type="term" value="C:chromosome, centromeric region"/>
    <property type="evidence" value="ECO:0007669"/>
    <property type="project" value="UniProtKB-SubCell"/>
</dbReference>
<evidence type="ECO:0000256" key="1">
    <source>
        <dbReference type="ARBA" id="ARBA00004322"/>
    </source>
</evidence>
<dbReference type="InterPro" id="IPR046426">
    <property type="entry name" value="DAXX_histone-bd_sf"/>
</dbReference>
<dbReference type="Gene3D" id="1.20.58.2170">
    <property type="match status" value="1"/>
</dbReference>
<dbReference type="CDD" id="cd13151">
    <property type="entry name" value="DAXX_helical_bundle"/>
    <property type="match status" value="1"/>
</dbReference>
<dbReference type="EMBL" id="WNTK01006544">
    <property type="protein sequence ID" value="KAG9463531.1"/>
    <property type="molecule type" value="Genomic_DNA"/>
</dbReference>
<keyword evidence="17" id="KW-0175">Coiled coil</keyword>
<organism evidence="26 27">
    <name type="scientific">Eleutherodactylus coqui</name>
    <name type="common">Puerto Rican coqui</name>
    <dbReference type="NCBI Taxonomy" id="57060"/>
    <lineage>
        <taxon>Eukaryota</taxon>
        <taxon>Metazoa</taxon>
        <taxon>Chordata</taxon>
        <taxon>Craniata</taxon>
        <taxon>Vertebrata</taxon>
        <taxon>Euteleostomi</taxon>
        <taxon>Amphibia</taxon>
        <taxon>Batrachia</taxon>
        <taxon>Anura</taxon>
        <taxon>Neobatrachia</taxon>
        <taxon>Hyloidea</taxon>
        <taxon>Eleutherodactylidae</taxon>
        <taxon>Eleutherodactylinae</taxon>
        <taxon>Eleutherodactylus</taxon>
        <taxon>Eleutherodactylus</taxon>
    </lineage>
</organism>
<evidence type="ECO:0000256" key="6">
    <source>
        <dbReference type="ARBA" id="ARBA00008592"/>
    </source>
</evidence>
<evidence type="ECO:0000256" key="4">
    <source>
        <dbReference type="ARBA" id="ARBA00004604"/>
    </source>
</evidence>
<feature type="compositionally biased region" description="Polar residues" evidence="23">
    <location>
        <begin position="133"/>
        <end position="144"/>
    </location>
</feature>
<sequence>MSEVNEIIVLDDNEDEEEPPRPAAANATSCQSSNGKEEESHPSKAQVISAQNKALFNEFIDYCSKLTSEHPEVISFLQGRYTKANPSYLSSVEFQNTLSRCLTRVQAKRSKIFVYINELCTALKANSQKRKVSLQTQTMQPPTTEKTEVLKENDGEAEDPPVKKTGSKRQIRHLENLLRQYSQEIKKLQEKEMSLEELEDEDSSYIQESRLKRKLLRIFEKLCELKDCSSLTGRVIEQRILYRGTRYPEVNRRLEKFINSSRDLFPDYGDILRVVERANDKHSLGLMRKQMQSMAQDAFRELGNKLQDRRHLDMVYNFGCHLTDTYKS</sequence>
<keyword evidence="27" id="KW-1185">Reference proteome</keyword>
<dbReference type="AlphaFoldDB" id="A0A8J6BAA7"/>
<dbReference type="Gene3D" id="1.10.8.810">
    <property type="entry name" value="Daxx helical bundle domain"/>
    <property type="match status" value="1"/>
</dbReference>
<evidence type="ECO:0000313" key="26">
    <source>
        <dbReference type="EMBL" id="KAG9463531.1"/>
    </source>
</evidence>
<proteinExistence type="inferred from homology"/>
<evidence type="ECO:0000256" key="21">
    <source>
        <dbReference type="ARBA" id="ARBA00023328"/>
    </source>
</evidence>
<dbReference type="Proteomes" id="UP000770717">
    <property type="component" value="Unassembled WGS sequence"/>
</dbReference>
<keyword evidence="11" id="KW-1017">Isopeptide bond</keyword>
<evidence type="ECO:0000259" key="25">
    <source>
        <dbReference type="Pfam" id="PF20920"/>
    </source>
</evidence>
<dbReference type="GO" id="GO:0050681">
    <property type="term" value="F:nuclear androgen receptor binding"/>
    <property type="evidence" value="ECO:0007669"/>
    <property type="project" value="TreeGrafter"/>
</dbReference>
<feature type="non-terminal residue" evidence="26">
    <location>
        <position position="328"/>
    </location>
</feature>
<dbReference type="CDD" id="cd13150">
    <property type="entry name" value="DAXX_histone_binding"/>
    <property type="match status" value="1"/>
</dbReference>
<evidence type="ECO:0000256" key="14">
    <source>
        <dbReference type="ARBA" id="ARBA00022843"/>
    </source>
</evidence>
<keyword evidence="21" id="KW-0137">Centromere</keyword>
<comment type="similarity">
    <text evidence="6">Belongs to the DAXX family.</text>
</comment>
<evidence type="ECO:0000256" key="16">
    <source>
        <dbReference type="ARBA" id="ARBA00023015"/>
    </source>
</evidence>
<dbReference type="PANTHER" id="PTHR12766">
    <property type="entry name" value="DEATH DOMAIN-ASSOCIATED PROTEIN 6 DAXX"/>
    <property type="match status" value="1"/>
</dbReference>
<keyword evidence="15" id="KW-0156">Chromatin regulator</keyword>
<comment type="caution">
    <text evidence="26">The sequence shown here is derived from an EMBL/GenBank/DDBJ whole genome shotgun (WGS) entry which is preliminary data.</text>
</comment>
<evidence type="ECO:0000256" key="23">
    <source>
        <dbReference type="SAM" id="MobiDB-lite"/>
    </source>
</evidence>
<gene>
    <name evidence="26" type="ORF">GDO78_021556</name>
</gene>
<evidence type="ECO:0000256" key="2">
    <source>
        <dbReference type="ARBA" id="ARBA00004496"/>
    </source>
</evidence>
<dbReference type="GO" id="GO:0042981">
    <property type="term" value="P:regulation of apoptotic process"/>
    <property type="evidence" value="ECO:0007669"/>
    <property type="project" value="TreeGrafter"/>
</dbReference>
<protein>
    <recommendedName>
        <fullName evidence="7">Death domain-associated protein 6</fullName>
    </recommendedName>
    <alternativeName>
        <fullName evidence="22">Daxx</fullName>
    </alternativeName>
</protein>